<dbReference type="EMBL" id="BARS01036674">
    <property type="protein sequence ID" value="GAG17632.1"/>
    <property type="molecule type" value="Genomic_DNA"/>
</dbReference>
<name>X0W2R4_9ZZZZ</name>
<gene>
    <name evidence="1" type="ORF">S01H1_56334</name>
</gene>
<dbReference type="AlphaFoldDB" id="X0W2R4"/>
<organism evidence="1">
    <name type="scientific">marine sediment metagenome</name>
    <dbReference type="NCBI Taxonomy" id="412755"/>
    <lineage>
        <taxon>unclassified sequences</taxon>
        <taxon>metagenomes</taxon>
        <taxon>ecological metagenomes</taxon>
    </lineage>
</organism>
<proteinExistence type="predicted"/>
<accession>X0W2R4</accession>
<feature type="non-terminal residue" evidence="1">
    <location>
        <position position="1"/>
    </location>
</feature>
<sequence length="64" mass="7535">LQEVETVLCKWKSHMNGCYPMGKDTREITEGLAPWAGYTSVREFREYMPAMVDDNYVYVRKNLI</sequence>
<protein>
    <submittedName>
        <fullName evidence="1">Uncharacterized protein</fullName>
    </submittedName>
</protein>
<reference evidence="1" key="1">
    <citation type="journal article" date="2014" name="Front. Microbiol.">
        <title>High frequency of phylogenetically diverse reductive dehalogenase-homologous genes in deep subseafloor sedimentary metagenomes.</title>
        <authorList>
            <person name="Kawai M."/>
            <person name="Futagami T."/>
            <person name="Toyoda A."/>
            <person name="Takaki Y."/>
            <person name="Nishi S."/>
            <person name="Hori S."/>
            <person name="Arai W."/>
            <person name="Tsubouchi T."/>
            <person name="Morono Y."/>
            <person name="Uchiyama I."/>
            <person name="Ito T."/>
            <person name="Fujiyama A."/>
            <person name="Inagaki F."/>
            <person name="Takami H."/>
        </authorList>
    </citation>
    <scope>NUCLEOTIDE SEQUENCE</scope>
    <source>
        <strain evidence="1">Expedition CK06-06</strain>
    </source>
</reference>
<evidence type="ECO:0000313" key="1">
    <source>
        <dbReference type="EMBL" id="GAG17632.1"/>
    </source>
</evidence>
<comment type="caution">
    <text evidence="1">The sequence shown here is derived from an EMBL/GenBank/DDBJ whole genome shotgun (WGS) entry which is preliminary data.</text>
</comment>